<dbReference type="InterPro" id="IPR036278">
    <property type="entry name" value="Sialidase_sf"/>
</dbReference>
<evidence type="ECO:0000256" key="2">
    <source>
        <dbReference type="SAM" id="Coils"/>
    </source>
</evidence>
<dbReference type="OrthoDB" id="9757809at2"/>
<accession>A0A098SAH9</accession>
<evidence type="ECO:0000259" key="4">
    <source>
        <dbReference type="Pfam" id="PF15902"/>
    </source>
</evidence>
<dbReference type="InterPro" id="IPR031778">
    <property type="entry name" value="Sortilin_N"/>
</dbReference>
<dbReference type="Pfam" id="PF15902">
    <property type="entry name" value="Sortilin-Vps10"/>
    <property type="match status" value="1"/>
</dbReference>
<sequence>MKKALSLLFALTLLLAAPLHAQKKGKDEKEQEKHYLESAALGGLKFRSIGPALTSGRISDFAVHPDNRAAYYVASSSGGVWKTENAGTTYEPIFDGQGSYSIGCITLDPNNPNVVWVGTGENNNQRSVAYGDGVYKSEDGGRSWQHMGLKESEHIGKIIVDPRDSRTVYVAAIGPLWSSGGERGVYKTTDGGQNWALVLELDEHTGATDLIMDPRDPDVLYAAALQRRRHVFTYVGGGPGSGIYKTTDGGQNWSKANKGLPSGDIGRIGLAISPANPEYLYAMVEAAGSGSGFYRSDNRGASWSKKDSYFTRGNYYSEIVAHPTDPETVFAMDTYMHYTDDGGNSFQRVGEPNKHVDNHCMWIDPEQPNYYLVGCDGGIYESFDAGKTWNYKPNLPVTQFYKVEVDNDLPFYNVYGGTQDNFSLGGPSRTRNSNGITNSDWFVTHGGDGFESAIDPENPDIVYAQSQYGVLVRYDRASGEETGIQPKPAKGEDAFRWNWDAPLMISHHKPTRLYFAANKLFRSDDRGNSWTTLGDDLTRQLDRNTLPVMGRIQSIDAVAKNASTSPYGTIVAFSESPLNEDLLYVGTDDGLIQISEDGGQNWAQIDVNNIKGAPERTYVNALLASQHDENVVYAAFNHHKYGDFKPYVFKSTDKGRTWTSISNNLPERGSAYSLAEDHVDARLLFVGTEFSCFFSPDGGEHWKKLSAGLPTIAVRDMTIQKRENDLVLATFGRGFYVLDDYSPLRQISEEQLEADAHIFPIKDGLVYIERDPLGYSGRGFQGASYYMAENPPIGATFTYYIKESAETLKAKRQKDEKEKIKEGEPIRYPTYEELKAEREEEDAYLLFAIMDAKTKEVKRQLKASVSKGVHRITWDGRMPDVSPIRRPGSPNDDSGVLAAPGDYLVALYQVKGSDQTELAGPQPFKLKSLGGVTLPAEPQEKLLNFQAEVQETNRRLDGAATRLRETEERLEAIRHALFLTPNAGEELRARVLKAGQELQALKTDLNGDRIASELDQGTPMGIMDRLGWLTYEMWGSTSAPTQTQRDALAIVKEEAQPILKRMRQLTEVEVKAIEKALDEAGAPYTPQRPIGTGE</sequence>
<dbReference type="InterPro" id="IPR015943">
    <property type="entry name" value="WD40/YVTN_repeat-like_dom_sf"/>
</dbReference>
<dbReference type="Gene3D" id="2.130.10.10">
    <property type="entry name" value="YVTN repeat-like/Quinoprotein amine dehydrogenase"/>
    <property type="match status" value="4"/>
</dbReference>
<evidence type="ECO:0000313" key="6">
    <source>
        <dbReference type="Proteomes" id="UP000029736"/>
    </source>
</evidence>
<dbReference type="RefSeq" id="WP_044219910.1">
    <property type="nucleotide sequence ID" value="NZ_JBKAGJ010000041.1"/>
</dbReference>
<dbReference type="PANTHER" id="PTHR43739:SF5">
    <property type="entry name" value="EXO-ALPHA-SIALIDASE"/>
    <property type="match status" value="1"/>
</dbReference>
<dbReference type="CDD" id="cd15482">
    <property type="entry name" value="Sialidase_non-viral"/>
    <property type="match status" value="3"/>
</dbReference>
<dbReference type="Proteomes" id="UP000029736">
    <property type="component" value="Unassembled WGS sequence"/>
</dbReference>
<dbReference type="AlphaFoldDB" id="A0A098SAH9"/>
<dbReference type="STRING" id="1524460.IX84_11070"/>
<gene>
    <name evidence="5" type="ORF">IX84_11070</name>
</gene>
<reference evidence="5 6" key="1">
    <citation type="journal article" date="2014" name="Int. J. Syst. Evol. Microbiol.">
        <title>Phaeodactylibacter xiamenensis gen. nov., sp. nov., a member of the family Saprospiraceae isolated from the marine alga Phaeodactylum tricornutum.</title>
        <authorList>
            <person name="Chen Z.Jr."/>
            <person name="Lei X."/>
            <person name="Lai Q."/>
            <person name="Li Y."/>
            <person name="Zhang B."/>
            <person name="Zhang J."/>
            <person name="Zhang H."/>
            <person name="Yang L."/>
            <person name="Zheng W."/>
            <person name="Tian Y."/>
            <person name="Yu Z."/>
            <person name="Xu H.Jr."/>
            <person name="Zheng T."/>
        </authorList>
    </citation>
    <scope>NUCLEOTIDE SEQUENCE [LARGE SCALE GENOMIC DNA]</scope>
    <source>
        <strain evidence="5 6">KD52</strain>
    </source>
</reference>
<dbReference type="PANTHER" id="PTHR43739">
    <property type="entry name" value="XYLOGLUCANASE (EUROFUNG)"/>
    <property type="match status" value="1"/>
</dbReference>
<organism evidence="5 6">
    <name type="scientific">Phaeodactylibacter xiamenensis</name>
    <dbReference type="NCBI Taxonomy" id="1524460"/>
    <lineage>
        <taxon>Bacteria</taxon>
        <taxon>Pseudomonadati</taxon>
        <taxon>Bacteroidota</taxon>
        <taxon>Saprospiria</taxon>
        <taxon>Saprospirales</taxon>
        <taxon>Haliscomenobacteraceae</taxon>
        <taxon>Phaeodactylibacter</taxon>
    </lineage>
</organism>
<keyword evidence="6" id="KW-1185">Reference proteome</keyword>
<keyword evidence="2" id="KW-0175">Coiled coil</keyword>
<name>A0A098SAH9_9BACT</name>
<protein>
    <recommendedName>
        <fullName evidence="4">Sortilin N-terminal domain-containing protein</fullName>
    </recommendedName>
</protein>
<evidence type="ECO:0000313" key="5">
    <source>
        <dbReference type="EMBL" id="KGE88087.1"/>
    </source>
</evidence>
<keyword evidence="1" id="KW-0677">Repeat</keyword>
<dbReference type="SUPFAM" id="SSF110296">
    <property type="entry name" value="Oligoxyloglucan reducing end-specific cellobiohydrolase"/>
    <property type="match status" value="1"/>
</dbReference>
<evidence type="ECO:0000256" key="1">
    <source>
        <dbReference type="ARBA" id="ARBA00022737"/>
    </source>
</evidence>
<dbReference type="GO" id="GO:0010411">
    <property type="term" value="P:xyloglucan metabolic process"/>
    <property type="evidence" value="ECO:0007669"/>
    <property type="project" value="TreeGrafter"/>
</dbReference>
<feature type="domain" description="Sortilin N-terminal" evidence="4">
    <location>
        <begin position="134"/>
        <end position="258"/>
    </location>
</feature>
<dbReference type="EMBL" id="JPOS01000022">
    <property type="protein sequence ID" value="KGE88087.1"/>
    <property type="molecule type" value="Genomic_DNA"/>
</dbReference>
<feature type="chain" id="PRO_5001947832" description="Sortilin N-terminal domain-containing protein" evidence="3">
    <location>
        <begin position="22"/>
        <end position="1094"/>
    </location>
</feature>
<dbReference type="SUPFAM" id="SSF50939">
    <property type="entry name" value="Sialidases"/>
    <property type="match status" value="1"/>
</dbReference>
<proteinExistence type="predicted"/>
<comment type="caution">
    <text evidence="5">The sequence shown here is derived from an EMBL/GenBank/DDBJ whole genome shotgun (WGS) entry which is preliminary data.</text>
</comment>
<feature type="signal peptide" evidence="3">
    <location>
        <begin position="1"/>
        <end position="21"/>
    </location>
</feature>
<evidence type="ECO:0000256" key="3">
    <source>
        <dbReference type="SAM" id="SignalP"/>
    </source>
</evidence>
<dbReference type="InterPro" id="IPR052025">
    <property type="entry name" value="Xyloglucanase_GH74"/>
</dbReference>
<dbReference type="Gene3D" id="2.60.40.4070">
    <property type="match status" value="1"/>
</dbReference>
<feature type="coiled-coil region" evidence="2">
    <location>
        <begin position="949"/>
        <end position="976"/>
    </location>
</feature>
<keyword evidence="3" id="KW-0732">Signal</keyword>